<name>A0AAW0PPW8_9GOBI</name>
<dbReference type="PANTHER" id="PTHR15294">
    <property type="entry name" value="RETINOVIN-RELATED"/>
    <property type="match status" value="1"/>
</dbReference>
<reference evidence="3" key="1">
    <citation type="submission" date="2024-04" db="EMBL/GenBank/DDBJ databases">
        <title>Salinicola lusitanus LLJ914,a marine bacterium isolated from the Okinawa Trough.</title>
        <authorList>
            <person name="Li J."/>
        </authorList>
    </citation>
    <scope>NUCLEOTIDE SEQUENCE [LARGE SCALE GENOMIC DNA]</scope>
</reference>
<comment type="caution">
    <text evidence="2">The sequence shown here is derived from an EMBL/GenBank/DDBJ whole genome shotgun (WGS) entry which is preliminary data.</text>
</comment>
<evidence type="ECO:0000256" key="1">
    <source>
        <dbReference type="SAM" id="MobiDB-lite"/>
    </source>
</evidence>
<feature type="region of interest" description="Disordered" evidence="1">
    <location>
        <begin position="34"/>
        <end position="53"/>
    </location>
</feature>
<keyword evidence="3" id="KW-1185">Reference proteome</keyword>
<dbReference type="GO" id="GO:0016926">
    <property type="term" value="P:protein desumoylation"/>
    <property type="evidence" value="ECO:0007669"/>
    <property type="project" value="TreeGrafter"/>
</dbReference>
<dbReference type="Proteomes" id="UP001460270">
    <property type="component" value="Unassembled WGS sequence"/>
</dbReference>
<dbReference type="AlphaFoldDB" id="A0AAW0PPW8"/>
<dbReference type="InterPro" id="IPR033505">
    <property type="entry name" value="USPL1"/>
</dbReference>
<evidence type="ECO:0000313" key="3">
    <source>
        <dbReference type="Proteomes" id="UP001460270"/>
    </source>
</evidence>
<dbReference type="GO" id="GO:0015030">
    <property type="term" value="C:Cajal body"/>
    <property type="evidence" value="ECO:0007669"/>
    <property type="project" value="TreeGrafter"/>
</dbReference>
<sequence length="146" mass="15689">MPSGLSETELLRYKLLKKLKAKKKKLAKLNEMLGQSGEGSFKPDSTNSFSPNTVTSSTLDDEFFSDLLSPATTITSTLSPDSTDFLEMLANGQEATVGAEMASNASIQASTGAETADFLDEFMSQAVAERQSEMDEDALSALDLFL</sequence>
<dbReference type="GO" id="GO:0030576">
    <property type="term" value="P:Cajal body organization"/>
    <property type="evidence" value="ECO:0007669"/>
    <property type="project" value="InterPro"/>
</dbReference>
<protein>
    <submittedName>
        <fullName evidence="2">Uncharacterized protein</fullName>
    </submittedName>
</protein>
<gene>
    <name evidence="2" type="ORF">WMY93_007697</name>
</gene>
<feature type="compositionally biased region" description="Polar residues" evidence="1">
    <location>
        <begin position="43"/>
        <end position="53"/>
    </location>
</feature>
<evidence type="ECO:0000313" key="2">
    <source>
        <dbReference type="EMBL" id="KAK7925387.1"/>
    </source>
</evidence>
<organism evidence="2 3">
    <name type="scientific">Mugilogobius chulae</name>
    <name type="common">yellowstripe goby</name>
    <dbReference type="NCBI Taxonomy" id="88201"/>
    <lineage>
        <taxon>Eukaryota</taxon>
        <taxon>Metazoa</taxon>
        <taxon>Chordata</taxon>
        <taxon>Craniata</taxon>
        <taxon>Vertebrata</taxon>
        <taxon>Euteleostomi</taxon>
        <taxon>Actinopterygii</taxon>
        <taxon>Neopterygii</taxon>
        <taxon>Teleostei</taxon>
        <taxon>Neoteleostei</taxon>
        <taxon>Acanthomorphata</taxon>
        <taxon>Gobiaria</taxon>
        <taxon>Gobiiformes</taxon>
        <taxon>Gobioidei</taxon>
        <taxon>Gobiidae</taxon>
        <taxon>Gobionellinae</taxon>
        <taxon>Mugilogobius</taxon>
    </lineage>
</organism>
<dbReference type="EMBL" id="JBBPFD010000005">
    <property type="protein sequence ID" value="KAK7925387.1"/>
    <property type="molecule type" value="Genomic_DNA"/>
</dbReference>
<proteinExistence type="predicted"/>
<dbReference type="GO" id="GO:0032183">
    <property type="term" value="F:SUMO binding"/>
    <property type="evidence" value="ECO:0007669"/>
    <property type="project" value="InterPro"/>
</dbReference>
<dbReference type="PANTHER" id="PTHR15294:SF3">
    <property type="entry name" value="SUMO-SPECIFIC ISOPEPTIDASE USPL1"/>
    <property type="match status" value="1"/>
</dbReference>
<accession>A0AAW0PPW8</accession>